<dbReference type="InterPro" id="IPR019819">
    <property type="entry name" value="Carboxylesterase_B_CS"/>
</dbReference>
<dbReference type="PANTHER" id="PTHR43918:SF12">
    <property type="entry name" value="ACETYLCHOLINESTERASE 1"/>
    <property type="match status" value="1"/>
</dbReference>
<dbReference type="PROSITE" id="PS00941">
    <property type="entry name" value="CARBOXYLESTERASE_B_2"/>
    <property type="match status" value="1"/>
</dbReference>
<comment type="similarity">
    <text evidence="1">Belongs to the type-B carboxylesterase/lipase family.</text>
</comment>
<dbReference type="Proteomes" id="UP000271974">
    <property type="component" value="Unassembled WGS sequence"/>
</dbReference>
<dbReference type="PRINTS" id="PR00878">
    <property type="entry name" value="CHOLNESTRASE"/>
</dbReference>
<dbReference type="InterPro" id="IPR050654">
    <property type="entry name" value="AChE-related_enzymes"/>
</dbReference>
<keyword evidence="2" id="KW-0719">Serine esterase</keyword>
<accession>A0A3S1A6E3</accession>
<keyword evidence="3" id="KW-0378">Hydrolase</keyword>
<feature type="transmembrane region" description="Helical" evidence="6">
    <location>
        <begin position="38"/>
        <end position="63"/>
    </location>
</feature>
<gene>
    <name evidence="8" type="ORF">EGW08_000478</name>
</gene>
<evidence type="ECO:0000256" key="1">
    <source>
        <dbReference type="ARBA" id="ARBA00005964"/>
    </source>
</evidence>
<comment type="caution">
    <text evidence="8">The sequence shown here is derived from an EMBL/GenBank/DDBJ whole genome shotgun (WGS) entry which is preliminary data.</text>
</comment>
<feature type="active site" description="Charge relay system" evidence="5">
    <location>
        <position position="529"/>
    </location>
</feature>
<keyword evidence="6" id="KW-0812">Transmembrane</keyword>
<dbReference type="Gene3D" id="3.40.50.1820">
    <property type="entry name" value="alpha/beta hydrolase"/>
    <property type="match status" value="1"/>
</dbReference>
<dbReference type="Pfam" id="PF00135">
    <property type="entry name" value="COesterase"/>
    <property type="match status" value="1"/>
</dbReference>
<evidence type="ECO:0000256" key="6">
    <source>
        <dbReference type="SAM" id="Phobius"/>
    </source>
</evidence>
<evidence type="ECO:0000259" key="7">
    <source>
        <dbReference type="Pfam" id="PF00135"/>
    </source>
</evidence>
<dbReference type="GO" id="GO:0003990">
    <property type="term" value="F:acetylcholinesterase activity"/>
    <property type="evidence" value="ECO:0007669"/>
    <property type="project" value="TreeGrafter"/>
</dbReference>
<dbReference type="GO" id="GO:0005886">
    <property type="term" value="C:plasma membrane"/>
    <property type="evidence" value="ECO:0007669"/>
    <property type="project" value="TreeGrafter"/>
</dbReference>
<evidence type="ECO:0000313" key="9">
    <source>
        <dbReference type="Proteomes" id="UP000271974"/>
    </source>
</evidence>
<keyword evidence="9" id="KW-1185">Reference proteome</keyword>
<feature type="non-terminal residue" evidence="8">
    <location>
        <position position="1"/>
    </location>
</feature>
<dbReference type="AlphaFoldDB" id="A0A3S1A6E3"/>
<organism evidence="8 9">
    <name type="scientific">Elysia chlorotica</name>
    <name type="common">Eastern emerald elysia</name>
    <name type="synonym">Sea slug</name>
    <dbReference type="NCBI Taxonomy" id="188477"/>
    <lineage>
        <taxon>Eukaryota</taxon>
        <taxon>Metazoa</taxon>
        <taxon>Spiralia</taxon>
        <taxon>Lophotrochozoa</taxon>
        <taxon>Mollusca</taxon>
        <taxon>Gastropoda</taxon>
        <taxon>Heterobranchia</taxon>
        <taxon>Euthyneura</taxon>
        <taxon>Panpulmonata</taxon>
        <taxon>Sacoglossa</taxon>
        <taxon>Placobranchoidea</taxon>
        <taxon>Plakobranchidae</taxon>
        <taxon>Elysia</taxon>
    </lineage>
</organism>
<evidence type="ECO:0000256" key="4">
    <source>
        <dbReference type="ARBA" id="ARBA00023157"/>
    </source>
</evidence>
<dbReference type="PANTHER" id="PTHR43918">
    <property type="entry name" value="ACETYLCHOLINESTERASE"/>
    <property type="match status" value="1"/>
</dbReference>
<dbReference type="GO" id="GO:0019695">
    <property type="term" value="P:choline metabolic process"/>
    <property type="evidence" value="ECO:0007669"/>
    <property type="project" value="TreeGrafter"/>
</dbReference>
<feature type="active site" description="Acyl-ester intermediate" evidence="5">
    <location>
        <position position="288"/>
    </location>
</feature>
<reference evidence="8 9" key="1">
    <citation type="submission" date="2019-01" db="EMBL/GenBank/DDBJ databases">
        <title>A draft genome assembly of the solar-powered sea slug Elysia chlorotica.</title>
        <authorList>
            <person name="Cai H."/>
            <person name="Li Q."/>
            <person name="Fang X."/>
            <person name="Li J."/>
            <person name="Curtis N.E."/>
            <person name="Altenburger A."/>
            <person name="Shibata T."/>
            <person name="Feng M."/>
            <person name="Maeda T."/>
            <person name="Schwartz J.A."/>
            <person name="Shigenobu S."/>
            <person name="Lundholm N."/>
            <person name="Nishiyama T."/>
            <person name="Yang H."/>
            <person name="Hasebe M."/>
            <person name="Li S."/>
            <person name="Pierce S.K."/>
            <person name="Wang J."/>
        </authorList>
    </citation>
    <scope>NUCLEOTIDE SEQUENCE [LARGE SCALE GENOMIC DNA]</scope>
    <source>
        <strain evidence="8">EC2010</strain>
        <tissue evidence="8">Whole organism of an adult</tissue>
    </source>
</reference>
<protein>
    <recommendedName>
        <fullName evidence="7">Carboxylesterase type B domain-containing protein</fullName>
    </recommendedName>
</protein>
<dbReference type="InterPro" id="IPR002018">
    <property type="entry name" value="CarbesteraseB"/>
</dbReference>
<sequence length="711" mass="77627">IGSNPSVIRVFCQCQLAYLASLSWQRPRLRIQLTTPKFTLEIFCSSYLTMIGAVISWVLLLALSATEASVPYNRVTLNTNLGDVIGEKKPAGDGLSMVEVYYGIPYAKPPVGERRFREPLPAEHWGSAPLDGTMKPYACWQSVDVAFDRFPGVEMWNANTNRSEDCLYINVWRPDTGAEAYTAGSGDGEETRSGNAHKGIMVWIFGGSFNSGSATLDVYEASQLAVRKDVIVVTMGYRVGALGFLYLGNGAVPGNAGLMDQAMALKWVKDNAANLGGHPDDITIFGESAGAASVGLHLMSPLSKHLFKNAIMQSTSPLAYWAVMDSAKAKSRALDLSSKVSCLDDSTSTNIDEEALLSCLQAADPENITNEQWNIDGLSWFDVTFGPVVDGTFLISHPTTLMRNGDIKLTNVILGVNKDEGIYFDIYAFQELGNLDRNGQLNSTEFDNIMLKIAKNNKTLKSEVIDLYASYENNSYLDIVDAASGDYLFKCSVVDFAQEYTKLGGTVYLYSFEENFSSNPWPDWMGVPHGYEIELVFGIPLKDGSNNTQAEKNLTADVMSLWTNFAKTGSPTSPGDRHSWPVYTPGEGAYAIIDSQGLHSGQKFRQDQCEFWARQATTGAPYSVPGSTQATEPLTANATQTLNEDRIASIGQNQTNATQTLNADRIASVGQNHSPSEADSSQNDHLMEQSMIVEVPPQDSSWPRQGGNILP</sequence>
<evidence type="ECO:0000256" key="3">
    <source>
        <dbReference type="ARBA" id="ARBA00022801"/>
    </source>
</evidence>
<feature type="domain" description="Carboxylesterase type B" evidence="7">
    <location>
        <begin position="76"/>
        <end position="612"/>
    </location>
</feature>
<keyword evidence="6" id="KW-1133">Transmembrane helix</keyword>
<dbReference type="OrthoDB" id="9000293at2759"/>
<evidence type="ECO:0000256" key="5">
    <source>
        <dbReference type="PIRSR" id="PIRSR600997-1"/>
    </source>
</evidence>
<proteinExistence type="inferred from homology"/>
<dbReference type="InterPro" id="IPR029058">
    <property type="entry name" value="AB_hydrolase_fold"/>
</dbReference>
<dbReference type="GO" id="GO:0005615">
    <property type="term" value="C:extracellular space"/>
    <property type="evidence" value="ECO:0007669"/>
    <property type="project" value="TreeGrafter"/>
</dbReference>
<evidence type="ECO:0000256" key="2">
    <source>
        <dbReference type="ARBA" id="ARBA00022487"/>
    </source>
</evidence>
<dbReference type="SUPFAM" id="SSF53474">
    <property type="entry name" value="alpha/beta-Hydrolases"/>
    <property type="match status" value="1"/>
</dbReference>
<feature type="active site" description="Charge relay system" evidence="5">
    <location>
        <position position="420"/>
    </location>
</feature>
<dbReference type="FunFam" id="3.40.50.1820:FF:000029">
    <property type="entry name" value="Acetylcholinesterase"/>
    <property type="match status" value="1"/>
</dbReference>
<evidence type="ECO:0000313" key="8">
    <source>
        <dbReference type="EMBL" id="RUS91770.1"/>
    </source>
</evidence>
<dbReference type="GO" id="GO:0006581">
    <property type="term" value="P:acetylcholine catabolic process"/>
    <property type="evidence" value="ECO:0007669"/>
    <property type="project" value="TreeGrafter"/>
</dbReference>
<dbReference type="InterPro" id="IPR000997">
    <property type="entry name" value="Cholinesterase"/>
</dbReference>
<keyword evidence="6" id="KW-0472">Membrane</keyword>
<name>A0A3S1A6E3_ELYCH</name>
<keyword evidence="4" id="KW-1015">Disulfide bond</keyword>
<dbReference type="STRING" id="188477.A0A3S1A6E3"/>
<dbReference type="EMBL" id="RQTK01000006">
    <property type="protein sequence ID" value="RUS91770.1"/>
    <property type="molecule type" value="Genomic_DNA"/>
</dbReference>